<organism evidence="3 4">
    <name type="scientific">Dendrobium nobile</name>
    <name type="common">Orchid</name>
    <dbReference type="NCBI Taxonomy" id="94219"/>
    <lineage>
        <taxon>Eukaryota</taxon>
        <taxon>Viridiplantae</taxon>
        <taxon>Streptophyta</taxon>
        <taxon>Embryophyta</taxon>
        <taxon>Tracheophyta</taxon>
        <taxon>Spermatophyta</taxon>
        <taxon>Magnoliopsida</taxon>
        <taxon>Liliopsida</taxon>
        <taxon>Asparagales</taxon>
        <taxon>Orchidaceae</taxon>
        <taxon>Epidendroideae</taxon>
        <taxon>Malaxideae</taxon>
        <taxon>Dendrobiinae</taxon>
        <taxon>Dendrobium</taxon>
    </lineage>
</organism>
<feature type="compositionally biased region" description="Basic and acidic residues" evidence="1">
    <location>
        <begin position="378"/>
        <end position="391"/>
    </location>
</feature>
<feature type="chain" id="PRO_5035782647" description="Aminotransferase-like plant mobile domain-containing protein" evidence="2">
    <location>
        <begin position="25"/>
        <end position="716"/>
    </location>
</feature>
<dbReference type="AlphaFoldDB" id="A0A8T3AT35"/>
<protein>
    <recommendedName>
        <fullName evidence="5">Aminotransferase-like plant mobile domain-containing protein</fullName>
    </recommendedName>
</protein>
<evidence type="ECO:0000256" key="2">
    <source>
        <dbReference type="SAM" id="SignalP"/>
    </source>
</evidence>
<comment type="caution">
    <text evidence="3">The sequence shown here is derived from an EMBL/GenBank/DDBJ whole genome shotgun (WGS) entry which is preliminary data.</text>
</comment>
<keyword evidence="4" id="KW-1185">Reference proteome</keyword>
<reference evidence="3" key="1">
    <citation type="journal article" date="2022" name="Front. Genet.">
        <title>Chromosome-Scale Assembly of the Dendrobium nobile Genome Provides Insights Into the Molecular Mechanism of the Biosynthesis of the Medicinal Active Ingredient of Dendrobium.</title>
        <authorList>
            <person name="Xu Q."/>
            <person name="Niu S.-C."/>
            <person name="Li K.-L."/>
            <person name="Zheng P.-J."/>
            <person name="Zhang X.-J."/>
            <person name="Jia Y."/>
            <person name="Liu Y."/>
            <person name="Niu Y.-X."/>
            <person name="Yu L.-H."/>
            <person name="Chen D.-F."/>
            <person name="Zhang G.-Q."/>
        </authorList>
    </citation>
    <scope>NUCLEOTIDE SEQUENCE</scope>
    <source>
        <tissue evidence="3">Leaf</tissue>
    </source>
</reference>
<proteinExistence type="predicted"/>
<keyword evidence="2" id="KW-0732">Signal</keyword>
<name>A0A8T3AT35_DENNO</name>
<evidence type="ECO:0008006" key="5">
    <source>
        <dbReference type="Google" id="ProtNLM"/>
    </source>
</evidence>
<feature type="compositionally biased region" description="Basic and acidic residues" evidence="1">
    <location>
        <begin position="351"/>
        <end position="371"/>
    </location>
</feature>
<evidence type="ECO:0000313" key="4">
    <source>
        <dbReference type="Proteomes" id="UP000829196"/>
    </source>
</evidence>
<evidence type="ECO:0000256" key="1">
    <source>
        <dbReference type="SAM" id="MobiDB-lite"/>
    </source>
</evidence>
<dbReference type="OrthoDB" id="694455at2759"/>
<dbReference type="EMBL" id="JAGYWB010000015">
    <property type="protein sequence ID" value="KAI0497255.1"/>
    <property type="molecule type" value="Genomic_DNA"/>
</dbReference>
<gene>
    <name evidence="3" type="ORF">KFK09_020478</name>
</gene>
<accession>A0A8T3AT35</accession>
<sequence>MTITLWDLCIISGLSILGVPYEECIPIDYDLFSPRSAGQHRRGEFVYSVGLHQSLRHYYHLCQQKKRGRGRRVIIYLDTWIESLLLPAPLTTEFAHVHDPFNKRSHDLEQLSEDLFELGLVDRLQSISAKEFFDNMLLVSFVATWLSYFVFPSQSRVFPPSTLLMTISQSDLFYRQSSDPVVYCLGVPLVDSQSEKRTPTLLSRLGYTPIASYFISMRPGWVCYRRHGSVIMEGYDPNREARQFGLVQATPLDGLPVVPGIVDTRQLGSLPLSVRLEAASMTWAFLLHLGTGSRFYILHIDAPIGISHLRLAWIRHTFSSFIEMGIRAYSRQVRRQRPSRYPSVPQGHTTVHKETSKLDDRKRKRSPEPTFRHGGPVVKDRLISPPTDRDHPRHRSSNDVPDTSLLTCQVLLFWCWILCLLLSGFPFSVSSTDQSTALRLISDVKLMDAEPELTLDLLDEDNHLAIKYTPDDAEGERLSTSQSTHSDSTQMLFEDTADDTITELAISPSPFSNSTWVIIDDVQESSSPSVTVPLGDYYSSGSSYEIHLSGSELTCFVSKIPSRARRYFGQQLLNRAHHIVTALRHLLIGVDLDDLLFPDLASFCVEASLLLECVTASGLRDTTLETWEHLCRVVAFRLYQLHFVSEELAVRVPDGLEDGVRAAWDRMKRISIDRDFGLQALRCCQQDISAEQLELLEISAELRALRQRGMDFLKRR</sequence>
<dbReference type="Proteomes" id="UP000829196">
    <property type="component" value="Unassembled WGS sequence"/>
</dbReference>
<feature type="signal peptide" evidence="2">
    <location>
        <begin position="1"/>
        <end position="24"/>
    </location>
</feature>
<evidence type="ECO:0000313" key="3">
    <source>
        <dbReference type="EMBL" id="KAI0497255.1"/>
    </source>
</evidence>
<feature type="region of interest" description="Disordered" evidence="1">
    <location>
        <begin position="333"/>
        <end position="400"/>
    </location>
</feature>